<feature type="domain" description="Helicase Helix-turn-helix" evidence="1">
    <location>
        <begin position="18"/>
        <end position="110"/>
    </location>
</feature>
<name>A0A0B8QAA9_9VIBR</name>
<dbReference type="InterPro" id="IPR016032">
    <property type="entry name" value="Sig_transdc_resp-reg_C-effctor"/>
</dbReference>
<evidence type="ECO:0000259" key="1">
    <source>
        <dbReference type="Pfam" id="PF14493"/>
    </source>
</evidence>
<gene>
    <name evidence="2" type="ORF">JCM19241_3443</name>
</gene>
<comment type="caution">
    <text evidence="2">The sequence shown here is derived from an EMBL/GenBank/DDBJ whole genome shotgun (WGS) entry which is preliminary data.</text>
</comment>
<dbReference type="GO" id="GO:0006355">
    <property type="term" value="P:regulation of DNA-templated transcription"/>
    <property type="evidence" value="ECO:0007669"/>
    <property type="project" value="InterPro"/>
</dbReference>
<protein>
    <recommendedName>
        <fullName evidence="1">Helicase Helix-turn-helix domain-containing protein</fullName>
    </recommendedName>
</protein>
<accession>A0A0B8QAA9</accession>
<dbReference type="Gene3D" id="1.10.10.10">
    <property type="entry name" value="Winged helix-like DNA-binding domain superfamily/Winged helix DNA-binding domain"/>
    <property type="match status" value="1"/>
</dbReference>
<dbReference type="STRING" id="1481914.JCM19241_3443"/>
<dbReference type="AlphaFoldDB" id="A0A0B8QAA9"/>
<dbReference type="InterPro" id="IPR029491">
    <property type="entry name" value="Helicase_HTH"/>
</dbReference>
<dbReference type="InterPro" id="IPR036388">
    <property type="entry name" value="WH-like_DNA-bd_sf"/>
</dbReference>
<proteinExistence type="predicted"/>
<reference evidence="2 3" key="1">
    <citation type="submission" date="2015-01" db="EMBL/GenBank/DDBJ databases">
        <title>Vibrio sp. C94 JCM 19241 whole genome shotgun sequence.</title>
        <authorList>
            <person name="Sawabe T."/>
            <person name="Meirelles P."/>
            <person name="Feng G."/>
            <person name="Sayaka M."/>
            <person name="Hattori M."/>
            <person name="Ohkuma M."/>
        </authorList>
    </citation>
    <scope>NUCLEOTIDE SEQUENCE [LARGE SCALE GENOMIC DNA]</scope>
    <source>
        <strain evidence="3">JCM 19241</strain>
    </source>
</reference>
<dbReference type="GO" id="GO:0003677">
    <property type="term" value="F:DNA binding"/>
    <property type="evidence" value="ECO:0007669"/>
    <property type="project" value="InterPro"/>
</dbReference>
<organism evidence="2 3">
    <name type="scientific">Vibrio ishigakensis</name>
    <dbReference type="NCBI Taxonomy" id="1481914"/>
    <lineage>
        <taxon>Bacteria</taxon>
        <taxon>Pseudomonadati</taxon>
        <taxon>Pseudomonadota</taxon>
        <taxon>Gammaproteobacteria</taxon>
        <taxon>Vibrionales</taxon>
        <taxon>Vibrionaceae</taxon>
        <taxon>Vibrio</taxon>
    </lineage>
</organism>
<dbReference type="Proteomes" id="UP000031666">
    <property type="component" value="Unassembled WGS sequence"/>
</dbReference>
<reference evidence="2 3" key="2">
    <citation type="submission" date="2015-01" db="EMBL/GenBank/DDBJ databases">
        <authorList>
            <consortium name="NBRP consortium"/>
            <person name="Sawabe T."/>
            <person name="Meirelles P."/>
            <person name="Feng G."/>
            <person name="Sayaka M."/>
            <person name="Hattori M."/>
            <person name="Ohkuma M."/>
        </authorList>
    </citation>
    <scope>NUCLEOTIDE SEQUENCE [LARGE SCALE GENOMIC DNA]</scope>
    <source>
        <strain evidence="3">JCM 19241</strain>
    </source>
</reference>
<sequence length="119" mass="13201">MLEVVEEKPEEIKTLSATESKTVDLLLSGLTPAQISEQRKIALNTVLSHLGSGIEVSKITLNQVITLDQATIDKISEAAHKLNSLKENKLKPLYEVLNEEVDYATLRCVLAHLKHQQSN</sequence>
<dbReference type="Pfam" id="PF14493">
    <property type="entry name" value="HTH_40"/>
    <property type="match status" value="1"/>
</dbReference>
<dbReference type="SUPFAM" id="SSF46894">
    <property type="entry name" value="C-terminal effector domain of the bipartite response regulators"/>
    <property type="match status" value="1"/>
</dbReference>
<dbReference type="EMBL" id="BBSC01000004">
    <property type="protein sequence ID" value="GAM75531.1"/>
    <property type="molecule type" value="Genomic_DNA"/>
</dbReference>
<evidence type="ECO:0000313" key="3">
    <source>
        <dbReference type="Proteomes" id="UP000031666"/>
    </source>
</evidence>
<evidence type="ECO:0000313" key="2">
    <source>
        <dbReference type="EMBL" id="GAM75531.1"/>
    </source>
</evidence>